<dbReference type="AlphaFoldDB" id="A0A835ZDS7"/>
<reference evidence="2" key="1">
    <citation type="submission" date="2021-02" db="EMBL/GenBank/DDBJ databases">
        <title>First Annotated Genome of the Yellow-green Alga Tribonema minus.</title>
        <authorList>
            <person name="Mahan K.M."/>
        </authorList>
    </citation>
    <scope>NUCLEOTIDE SEQUENCE</scope>
    <source>
        <strain evidence="2">UTEX B ZZ1240</strain>
    </source>
</reference>
<feature type="compositionally biased region" description="Low complexity" evidence="1">
    <location>
        <begin position="347"/>
        <end position="358"/>
    </location>
</feature>
<feature type="region of interest" description="Disordered" evidence="1">
    <location>
        <begin position="1"/>
        <end position="35"/>
    </location>
</feature>
<dbReference type="EMBL" id="JAFCMP010000023">
    <property type="protein sequence ID" value="KAG5191131.1"/>
    <property type="molecule type" value="Genomic_DNA"/>
</dbReference>
<feature type="region of interest" description="Disordered" evidence="1">
    <location>
        <begin position="142"/>
        <end position="161"/>
    </location>
</feature>
<feature type="compositionally biased region" description="Polar residues" evidence="1">
    <location>
        <begin position="17"/>
        <end position="33"/>
    </location>
</feature>
<accession>A0A835ZDS7</accession>
<feature type="compositionally biased region" description="Acidic residues" evidence="1">
    <location>
        <begin position="650"/>
        <end position="660"/>
    </location>
</feature>
<feature type="compositionally biased region" description="Low complexity" evidence="1">
    <location>
        <begin position="504"/>
        <end position="514"/>
    </location>
</feature>
<evidence type="ECO:0000313" key="3">
    <source>
        <dbReference type="Proteomes" id="UP000664859"/>
    </source>
</evidence>
<name>A0A835ZDS7_9STRA</name>
<feature type="compositionally biased region" description="Low complexity" evidence="1">
    <location>
        <begin position="541"/>
        <end position="561"/>
    </location>
</feature>
<proteinExistence type="predicted"/>
<feature type="region of interest" description="Disordered" evidence="1">
    <location>
        <begin position="313"/>
        <end position="440"/>
    </location>
</feature>
<gene>
    <name evidence="2" type="ORF">JKP88DRAFT_296562</name>
</gene>
<protein>
    <submittedName>
        <fullName evidence="2">Uncharacterized protein</fullName>
    </submittedName>
</protein>
<evidence type="ECO:0000313" key="2">
    <source>
        <dbReference type="EMBL" id="KAG5191131.1"/>
    </source>
</evidence>
<feature type="compositionally biased region" description="Gly residues" evidence="1">
    <location>
        <begin position="640"/>
        <end position="649"/>
    </location>
</feature>
<feature type="compositionally biased region" description="Pro residues" evidence="1">
    <location>
        <begin position="144"/>
        <end position="157"/>
    </location>
</feature>
<feature type="compositionally biased region" description="Low complexity" evidence="1">
    <location>
        <begin position="430"/>
        <end position="440"/>
    </location>
</feature>
<feature type="compositionally biased region" description="Basic and acidic residues" evidence="1">
    <location>
        <begin position="366"/>
        <end position="377"/>
    </location>
</feature>
<organism evidence="2 3">
    <name type="scientific">Tribonema minus</name>
    <dbReference type="NCBI Taxonomy" id="303371"/>
    <lineage>
        <taxon>Eukaryota</taxon>
        <taxon>Sar</taxon>
        <taxon>Stramenopiles</taxon>
        <taxon>Ochrophyta</taxon>
        <taxon>PX clade</taxon>
        <taxon>Xanthophyceae</taxon>
        <taxon>Tribonematales</taxon>
        <taxon>Tribonemataceae</taxon>
        <taxon>Tribonema</taxon>
    </lineage>
</organism>
<feature type="compositionally biased region" description="Low complexity" evidence="1">
    <location>
        <begin position="313"/>
        <end position="329"/>
    </location>
</feature>
<feature type="region of interest" description="Disordered" evidence="1">
    <location>
        <begin position="640"/>
        <end position="660"/>
    </location>
</feature>
<feature type="region of interest" description="Disordered" evidence="1">
    <location>
        <begin position="504"/>
        <end position="561"/>
    </location>
</feature>
<evidence type="ECO:0000256" key="1">
    <source>
        <dbReference type="SAM" id="MobiDB-lite"/>
    </source>
</evidence>
<sequence>MASLGDYGEDSWRDDGSSTGRRTASPCESTNAKAESDLVEFETLIEGSSAELQQLAGDPSLSIRQFGAALLQGMPAGSGGEPANLLQCQQASLQRRASLLAEQYDRGGAGFRTTAASAIMMGPSEDPRSYTRTQQQQQLLPQLQPLPPPHPAPPLPLPRANSVSSADGAACVIAKGANGGSVLRGAHGDIQLALTPCHDDAARLGLAHADRLRMLAAVTQALLAMQGAGDALPPELARSVSVVAAHLETAVLRTSRDAHAYAVQADPTRLRPWIMQVQALMQGQQLPVAPQAGAHAAPPVPPPPLLPPALRFQQQQQQNAAAALQQAQQYVASPRKQKRAQDSPRKAQQQAPPQRQRQNSGSLAPKEAKGQEARHGDAGAALAEGGRSTGAGGVRKPRRSRPEASASHTGVKRSHSESPPMRTARERAASDSSSGAAGAAAAGQLLLHHLEQQQQQQRRRQQASMSAAAAAAAAAASGAPANALSTTGSLSRVASAMQEQAAAAADTTAGARSSAHARTTPHRTSSSRIVAASNGGGGGSSRSSSAAGTAAATSPAPASTALPCSCCCDSPDADGGDSGDADDDVSRFALSLQPAIGGGFLVAVRCARTVHVCHRTLRDVRAVAAALAAPLPPAAALIVGGDGDGGSSGDGDDGGGDADVDSDACAELERFLRRLLRRPGVASRAEVRAFLDLQWLDGTRAAPVRSTDAVLLQLGIDPAAAAAVLAQSLARVGAGGPGGGGGGGEGGVPLD</sequence>
<dbReference type="Proteomes" id="UP000664859">
    <property type="component" value="Unassembled WGS sequence"/>
</dbReference>
<keyword evidence="3" id="KW-1185">Reference proteome</keyword>
<comment type="caution">
    <text evidence="2">The sequence shown here is derived from an EMBL/GenBank/DDBJ whole genome shotgun (WGS) entry which is preliminary data.</text>
</comment>